<accession>A0AAU2HDB8</accession>
<evidence type="ECO:0000259" key="1">
    <source>
        <dbReference type="Pfam" id="PF19493"/>
    </source>
</evidence>
<proteinExistence type="predicted"/>
<protein>
    <recommendedName>
        <fullName evidence="1">Trypsin-co-occurring domain-containing protein</fullName>
    </recommendedName>
</protein>
<dbReference type="NCBIfam" id="NF041216">
    <property type="entry name" value="CU044_2847_fam"/>
    <property type="match status" value="1"/>
</dbReference>
<dbReference type="InterPro" id="IPR045794">
    <property type="entry name" value="Trypco1"/>
</dbReference>
<gene>
    <name evidence="2" type="ORF">OHV25_37510</name>
</gene>
<organism evidence="2">
    <name type="scientific">Streptomyces sp. NBC_00060</name>
    <dbReference type="NCBI Taxonomy" id="2975636"/>
    <lineage>
        <taxon>Bacteria</taxon>
        <taxon>Bacillati</taxon>
        <taxon>Actinomycetota</taxon>
        <taxon>Actinomycetes</taxon>
        <taxon>Kitasatosporales</taxon>
        <taxon>Streptomycetaceae</taxon>
        <taxon>Streptomyces</taxon>
    </lineage>
</organism>
<evidence type="ECO:0000313" key="2">
    <source>
        <dbReference type="EMBL" id="WTU44879.1"/>
    </source>
</evidence>
<name>A0AAU2HDB8_9ACTN</name>
<sequence length="111" mass="11268">MPLDCGGSILVQADPVEVSAGPVMAGRVSEAIRDLPQSLESVIGPVAGMARAVLDEFRRVRPDGVEVEFGVDLAAQAGAVIAKSEAACHLKVTVTWNAAASPVADGGESAN</sequence>
<feature type="domain" description="Trypsin-co-occurring" evidence="1">
    <location>
        <begin position="2"/>
        <end position="97"/>
    </location>
</feature>
<dbReference type="EMBL" id="CP108253">
    <property type="protein sequence ID" value="WTU44879.1"/>
    <property type="molecule type" value="Genomic_DNA"/>
</dbReference>
<dbReference type="Pfam" id="PF19493">
    <property type="entry name" value="Trypco1"/>
    <property type="match status" value="1"/>
</dbReference>
<dbReference type="AlphaFoldDB" id="A0AAU2HDB8"/>
<reference evidence="2" key="1">
    <citation type="submission" date="2022-10" db="EMBL/GenBank/DDBJ databases">
        <title>The complete genomes of actinobacterial strains from the NBC collection.</title>
        <authorList>
            <person name="Joergensen T.S."/>
            <person name="Alvarez Arevalo M."/>
            <person name="Sterndorff E.B."/>
            <person name="Faurdal D."/>
            <person name="Vuksanovic O."/>
            <person name="Mourched A.-S."/>
            <person name="Charusanti P."/>
            <person name="Shaw S."/>
            <person name="Blin K."/>
            <person name="Weber T."/>
        </authorList>
    </citation>
    <scope>NUCLEOTIDE SEQUENCE</scope>
    <source>
        <strain evidence="2">NBC_00060</strain>
    </source>
</reference>